<comment type="caution">
    <text evidence="1">The sequence shown here is derived from an EMBL/GenBank/DDBJ whole genome shotgun (WGS) entry which is preliminary data.</text>
</comment>
<dbReference type="Proteomes" id="UP001157114">
    <property type="component" value="Unassembled WGS sequence"/>
</dbReference>
<dbReference type="InterPro" id="IPR011990">
    <property type="entry name" value="TPR-like_helical_dom_sf"/>
</dbReference>
<dbReference type="Gene3D" id="1.25.40.10">
    <property type="entry name" value="Tetratricopeptide repeat domain"/>
    <property type="match status" value="1"/>
</dbReference>
<proteinExistence type="predicted"/>
<dbReference type="RefSeq" id="WP_284236474.1">
    <property type="nucleotide sequence ID" value="NZ_BSSQ01000001.1"/>
</dbReference>
<reference evidence="1 2" key="1">
    <citation type="submission" date="2023-03" db="EMBL/GenBank/DDBJ databases">
        <title>Draft genome sequence of the bacteria which degrade cell wall of Tricholomamatutake.</title>
        <authorList>
            <person name="Konishi Y."/>
            <person name="Fukuta Y."/>
            <person name="Shirasaka N."/>
        </authorList>
    </citation>
    <scope>NUCLEOTIDE SEQUENCE [LARGE SCALE GENOMIC DNA]</scope>
    <source>
        <strain evidence="2">mu1</strain>
    </source>
</reference>
<organism evidence="1 2">
    <name type="scientific">Paenibacillus glycanilyticus</name>
    <dbReference type="NCBI Taxonomy" id="126569"/>
    <lineage>
        <taxon>Bacteria</taxon>
        <taxon>Bacillati</taxon>
        <taxon>Bacillota</taxon>
        <taxon>Bacilli</taxon>
        <taxon>Bacillales</taxon>
        <taxon>Paenibacillaceae</taxon>
        <taxon>Paenibacillus</taxon>
    </lineage>
</organism>
<protein>
    <recommendedName>
        <fullName evidence="3">Tetratricopeptide repeat protein</fullName>
    </recommendedName>
</protein>
<evidence type="ECO:0008006" key="3">
    <source>
        <dbReference type="Google" id="ProtNLM"/>
    </source>
</evidence>
<gene>
    <name evidence="1" type="ORF">MU1_01430</name>
</gene>
<evidence type="ECO:0000313" key="1">
    <source>
        <dbReference type="EMBL" id="GLX65799.1"/>
    </source>
</evidence>
<accession>A0ABQ6G4C7</accession>
<name>A0ABQ6G4C7_9BACL</name>
<evidence type="ECO:0000313" key="2">
    <source>
        <dbReference type="Proteomes" id="UP001157114"/>
    </source>
</evidence>
<dbReference type="SUPFAM" id="SSF48452">
    <property type="entry name" value="TPR-like"/>
    <property type="match status" value="1"/>
</dbReference>
<dbReference type="EMBL" id="BSSQ01000001">
    <property type="protein sequence ID" value="GLX65799.1"/>
    <property type="molecule type" value="Genomic_DNA"/>
</dbReference>
<sequence>MILKTYIIFALIVLIITRFRKVTTASQAYSKAQTWDTVFRKDKALASMIKSIDLMKDDKEKSILFKMIGMRYCKMKEYYVAVNYFEQSFEIALPLKFFYSPGLSEVIQAYLNANQPDRAKELYDNFLARSSYDRKFNKLKKLEGYFTTEEHKQHAKTAAD</sequence>
<keyword evidence="2" id="KW-1185">Reference proteome</keyword>